<dbReference type="AlphaFoldDB" id="A0A1G2U3W5"/>
<dbReference type="EMBL" id="MHWE01000010">
    <property type="protein sequence ID" value="OHB04201.1"/>
    <property type="molecule type" value="Genomic_DNA"/>
</dbReference>
<evidence type="ECO:0000256" key="1">
    <source>
        <dbReference type="SAM" id="Phobius"/>
    </source>
</evidence>
<proteinExistence type="predicted"/>
<dbReference type="SUPFAM" id="SSF52833">
    <property type="entry name" value="Thioredoxin-like"/>
    <property type="match status" value="1"/>
</dbReference>
<dbReference type="CDD" id="cd01659">
    <property type="entry name" value="TRX_superfamily"/>
    <property type="match status" value="1"/>
</dbReference>
<comment type="caution">
    <text evidence="2">The sequence shown here is derived from an EMBL/GenBank/DDBJ whole genome shotgun (WGS) entry which is preliminary data.</text>
</comment>
<protein>
    <recommendedName>
        <fullName evidence="4">Thioredoxin domain-containing protein</fullName>
    </recommendedName>
</protein>
<organism evidence="2 3">
    <name type="scientific">Candidatus Zambryskibacteria bacterium RIFCSPLOWO2_01_FULL_45_21</name>
    <dbReference type="NCBI Taxonomy" id="1802761"/>
    <lineage>
        <taxon>Bacteria</taxon>
        <taxon>Candidatus Zambryskiibacteriota</taxon>
    </lineage>
</organism>
<feature type="transmembrane region" description="Helical" evidence="1">
    <location>
        <begin position="6"/>
        <end position="30"/>
    </location>
</feature>
<name>A0A1G2U3W5_9BACT</name>
<evidence type="ECO:0008006" key="4">
    <source>
        <dbReference type="Google" id="ProtNLM"/>
    </source>
</evidence>
<reference evidence="2 3" key="1">
    <citation type="journal article" date="2016" name="Nat. Commun.">
        <title>Thousands of microbial genomes shed light on interconnected biogeochemical processes in an aquifer system.</title>
        <authorList>
            <person name="Anantharaman K."/>
            <person name="Brown C.T."/>
            <person name="Hug L.A."/>
            <person name="Sharon I."/>
            <person name="Castelle C.J."/>
            <person name="Probst A.J."/>
            <person name="Thomas B.C."/>
            <person name="Singh A."/>
            <person name="Wilkins M.J."/>
            <person name="Karaoz U."/>
            <person name="Brodie E.L."/>
            <person name="Williams K.H."/>
            <person name="Hubbard S.S."/>
            <person name="Banfield J.F."/>
        </authorList>
    </citation>
    <scope>NUCLEOTIDE SEQUENCE [LARGE SCALE GENOMIC DNA]</scope>
</reference>
<dbReference type="Proteomes" id="UP000176800">
    <property type="component" value="Unassembled WGS sequence"/>
</dbReference>
<dbReference type="InterPro" id="IPR036249">
    <property type="entry name" value="Thioredoxin-like_sf"/>
</dbReference>
<accession>A0A1G2U3W5</accession>
<evidence type="ECO:0000313" key="2">
    <source>
        <dbReference type="EMBL" id="OHB04201.1"/>
    </source>
</evidence>
<keyword evidence="1" id="KW-0812">Transmembrane</keyword>
<keyword evidence="1" id="KW-0472">Membrane</keyword>
<sequence>MKNPDIRRYLVALVITALIFITAIFLADYISRKKVAEIRLIQDQISTDILSSEVQSSLLEEFSCKEIGNTILSKELNRLGERLSFTEETRGPDDAEVEALKKYYSLLQIKDFLLMKRVNEKCGAGNVFILYFYKESCDECQKQGYVLTRLKEDFPQLRVYSFDYNIDLPAVKTLISINEIKQSLPAVYIDDNIFYGFQSIEDIEKAIPILKEWKEEQDKQATSTEES</sequence>
<gene>
    <name evidence="2" type="ORF">A3B14_02205</name>
</gene>
<evidence type="ECO:0000313" key="3">
    <source>
        <dbReference type="Proteomes" id="UP000176800"/>
    </source>
</evidence>
<keyword evidence="1" id="KW-1133">Transmembrane helix</keyword>